<dbReference type="InterPro" id="IPR054722">
    <property type="entry name" value="PolX-like_BBD"/>
</dbReference>
<evidence type="ECO:0000256" key="11">
    <source>
        <dbReference type="ARBA" id="ARBA00022908"/>
    </source>
</evidence>
<evidence type="ECO:0000256" key="5">
    <source>
        <dbReference type="ARBA" id="ARBA00022723"/>
    </source>
</evidence>
<dbReference type="InterPro" id="IPR001584">
    <property type="entry name" value="Integrase_cat-core"/>
</dbReference>
<dbReference type="InterPro" id="IPR029472">
    <property type="entry name" value="Copia-like_N"/>
</dbReference>
<evidence type="ECO:0000256" key="10">
    <source>
        <dbReference type="ARBA" id="ARBA00022842"/>
    </source>
</evidence>
<dbReference type="GO" id="GO:0046872">
    <property type="term" value="F:metal ion binding"/>
    <property type="evidence" value="ECO:0007669"/>
    <property type="project" value="UniProtKB-KW"/>
</dbReference>
<evidence type="ECO:0000256" key="8">
    <source>
        <dbReference type="ARBA" id="ARBA00022801"/>
    </source>
</evidence>
<feature type="transmembrane region" description="Helical" evidence="17">
    <location>
        <begin position="250"/>
        <end position="275"/>
    </location>
</feature>
<evidence type="ECO:0000256" key="2">
    <source>
        <dbReference type="ARBA" id="ARBA00022612"/>
    </source>
</evidence>
<keyword evidence="13" id="KW-0548">Nucleotidyltransferase</keyword>
<evidence type="ECO:0000256" key="17">
    <source>
        <dbReference type="SAM" id="Phobius"/>
    </source>
</evidence>
<dbReference type="Pfam" id="PF14244">
    <property type="entry name" value="Retrotran_gag_3"/>
    <property type="match status" value="1"/>
</dbReference>
<keyword evidence="4" id="KW-0540">Nuclease</keyword>
<evidence type="ECO:0000256" key="1">
    <source>
        <dbReference type="ARBA" id="ARBA00002180"/>
    </source>
</evidence>
<dbReference type="GO" id="GO:0008233">
    <property type="term" value="F:peptidase activity"/>
    <property type="evidence" value="ECO:0007669"/>
    <property type="project" value="UniProtKB-KW"/>
</dbReference>
<evidence type="ECO:0000256" key="3">
    <source>
        <dbReference type="ARBA" id="ARBA00022670"/>
    </source>
</evidence>
<keyword evidence="10" id="KW-0460">Magnesium</keyword>
<evidence type="ECO:0000256" key="15">
    <source>
        <dbReference type="ARBA" id="ARBA00023172"/>
    </source>
</evidence>
<keyword evidence="17" id="KW-0472">Membrane</keyword>
<dbReference type="GO" id="GO:0003887">
    <property type="term" value="F:DNA-directed DNA polymerase activity"/>
    <property type="evidence" value="ECO:0007669"/>
    <property type="project" value="UniProtKB-KW"/>
</dbReference>
<reference evidence="19 20" key="1">
    <citation type="submission" date="2019-07" db="EMBL/GenBank/DDBJ databases">
        <title>De Novo Assembly of kiwifruit Actinidia rufa.</title>
        <authorList>
            <person name="Sugita-Konishi S."/>
            <person name="Sato K."/>
            <person name="Mori E."/>
            <person name="Abe Y."/>
            <person name="Kisaki G."/>
            <person name="Hamano K."/>
            <person name="Suezawa K."/>
            <person name="Otani M."/>
            <person name="Fukuda T."/>
            <person name="Manabe T."/>
            <person name="Gomi K."/>
            <person name="Tabuchi M."/>
            <person name="Akimitsu K."/>
            <person name="Kataoka I."/>
        </authorList>
    </citation>
    <scope>NUCLEOTIDE SEQUENCE [LARGE SCALE GENOMIC DNA]</scope>
    <source>
        <strain evidence="20">cv. Fuchu</strain>
    </source>
</reference>
<keyword evidence="6" id="KW-0547">Nucleotide-binding</keyword>
<dbReference type="GO" id="GO:0006310">
    <property type="term" value="P:DNA recombination"/>
    <property type="evidence" value="ECO:0007669"/>
    <property type="project" value="UniProtKB-KW"/>
</dbReference>
<comment type="caution">
    <text evidence="19">The sequence shown here is derived from an EMBL/GenBank/DDBJ whole genome shotgun (WGS) entry which is preliminary data.</text>
</comment>
<proteinExistence type="predicted"/>
<dbReference type="Pfam" id="PF25597">
    <property type="entry name" value="SH3_retrovirus"/>
    <property type="match status" value="1"/>
</dbReference>
<dbReference type="InterPro" id="IPR039537">
    <property type="entry name" value="Retrotran_Ty1/copia-like"/>
</dbReference>
<dbReference type="AlphaFoldDB" id="A0A7J0EFW9"/>
<evidence type="ECO:0000313" key="19">
    <source>
        <dbReference type="EMBL" id="GFY85353.1"/>
    </source>
</evidence>
<keyword evidence="14" id="KW-0917">Virion maturation</keyword>
<dbReference type="GO" id="GO:0003964">
    <property type="term" value="F:RNA-directed DNA polymerase activity"/>
    <property type="evidence" value="ECO:0007669"/>
    <property type="project" value="UniProtKB-KW"/>
</dbReference>
<evidence type="ECO:0000256" key="16">
    <source>
        <dbReference type="SAM" id="MobiDB-lite"/>
    </source>
</evidence>
<protein>
    <recommendedName>
        <fullName evidence="18">Integrase catalytic domain-containing protein</fullName>
    </recommendedName>
</protein>
<dbReference type="Gene3D" id="3.30.420.10">
    <property type="entry name" value="Ribonuclease H-like superfamily/Ribonuclease H"/>
    <property type="match status" value="1"/>
</dbReference>
<dbReference type="Pfam" id="PF22936">
    <property type="entry name" value="Pol_BBD"/>
    <property type="match status" value="1"/>
</dbReference>
<evidence type="ECO:0000256" key="14">
    <source>
        <dbReference type="ARBA" id="ARBA00023113"/>
    </source>
</evidence>
<evidence type="ECO:0000256" key="12">
    <source>
        <dbReference type="ARBA" id="ARBA00022918"/>
    </source>
</evidence>
<keyword evidence="7" id="KW-0255">Endonuclease</keyword>
<gene>
    <name evidence="19" type="ORF">Acr_04g0000910</name>
</gene>
<evidence type="ECO:0000259" key="18">
    <source>
        <dbReference type="PROSITE" id="PS50994"/>
    </source>
</evidence>
<keyword evidence="3" id="KW-0645">Protease</keyword>
<dbReference type="GO" id="GO:0006508">
    <property type="term" value="P:proteolysis"/>
    <property type="evidence" value="ECO:0007669"/>
    <property type="project" value="UniProtKB-KW"/>
</dbReference>
<keyword evidence="11" id="KW-0229">DNA integration</keyword>
<dbReference type="PANTHER" id="PTHR42648">
    <property type="entry name" value="TRANSPOSASE, PUTATIVE-RELATED"/>
    <property type="match status" value="1"/>
</dbReference>
<dbReference type="InterPro" id="IPR036397">
    <property type="entry name" value="RNaseH_sf"/>
</dbReference>
<dbReference type="GO" id="GO:0015074">
    <property type="term" value="P:DNA integration"/>
    <property type="evidence" value="ECO:0007669"/>
    <property type="project" value="UniProtKB-KW"/>
</dbReference>
<dbReference type="GO" id="GO:0003676">
    <property type="term" value="F:nucleic acid binding"/>
    <property type="evidence" value="ECO:0007669"/>
    <property type="project" value="InterPro"/>
</dbReference>
<keyword evidence="2" id="KW-1188">Viral release from host cell</keyword>
<feature type="compositionally biased region" description="Pro residues" evidence="16">
    <location>
        <begin position="348"/>
        <end position="363"/>
    </location>
</feature>
<dbReference type="EMBL" id="BJWL01000004">
    <property type="protein sequence ID" value="GFY85353.1"/>
    <property type="molecule type" value="Genomic_DNA"/>
</dbReference>
<keyword evidence="17" id="KW-1133">Transmembrane helix</keyword>
<keyword evidence="15" id="KW-0233">DNA recombination</keyword>
<dbReference type="GO" id="GO:0005524">
    <property type="term" value="F:ATP binding"/>
    <property type="evidence" value="ECO:0007669"/>
    <property type="project" value="UniProtKB-KW"/>
</dbReference>
<sequence length="382" mass="42329">MTDSLKEISLAHMVPSPIHVSLSHSQSTQCVTSVLLNRKNFHSWSRSFQLYLSGKRKTHWILGKEPKPAETPIALHGKSGHTTWILDSGVNNHMTGELATFTSPVTSVNQSVCIADGSSIPIHSQGDARLSSDIILSSVYHDLTSKKIFCRGYERDGLYYFGDPLPSHTLSSSLHVFSSPVLESSFLSPSDNGRKYITNEFRAKLNKCGILQQLTCPYTPEQNGVAERKNRYIMSVVQCLLRVGYYKVRLLSISFSLLVPYFLLFPASLGCTCFVQNRSLTRTKLDDKAVRCIFLGYSLMSKGYRCYDPITRHMYHSLDVTFLETNPFFSDSTPSPGPGSEILVADDPIPPRPLPILEPPSSPSTPNGSLPPIASQDPSPRA</sequence>
<keyword evidence="9" id="KW-0067">ATP-binding</keyword>
<accession>A0A7J0EFW9</accession>
<dbReference type="InterPro" id="IPR057670">
    <property type="entry name" value="SH3_retrovirus"/>
</dbReference>
<keyword evidence="20" id="KW-1185">Reference proteome</keyword>
<evidence type="ECO:0000256" key="7">
    <source>
        <dbReference type="ARBA" id="ARBA00022759"/>
    </source>
</evidence>
<keyword evidence="12" id="KW-0695">RNA-directed DNA polymerase</keyword>
<keyword evidence="13" id="KW-0239">DNA-directed DNA polymerase</keyword>
<evidence type="ECO:0000256" key="13">
    <source>
        <dbReference type="ARBA" id="ARBA00022932"/>
    </source>
</evidence>
<keyword evidence="8" id="KW-0378">Hydrolase</keyword>
<feature type="domain" description="Integrase catalytic" evidence="18">
    <location>
        <begin position="190"/>
        <end position="242"/>
    </location>
</feature>
<keyword evidence="13" id="KW-0808">Transferase</keyword>
<name>A0A7J0EFW9_9ERIC</name>
<evidence type="ECO:0000313" key="20">
    <source>
        <dbReference type="Proteomes" id="UP000585474"/>
    </source>
</evidence>
<comment type="function">
    <text evidence="1">The aspartyl protease (PR) mediates the proteolytic cleavages of the Gag and Gag-Pol polyproteins after assembly of the VLP.</text>
</comment>
<keyword evidence="17" id="KW-0812">Transmembrane</keyword>
<evidence type="ECO:0000256" key="6">
    <source>
        <dbReference type="ARBA" id="ARBA00022741"/>
    </source>
</evidence>
<keyword evidence="5" id="KW-0479">Metal-binding</keyword>
<feature type="region of interest" description="Disordered" evidence="16">
    <location>
        <begin position="331"/>
        <end position="382"/>
    </location>
</feature>
<evidence type="ECO:0000256" key="4">
    <source>
        <dbReference type="ARBA" id="ARBA00022722"/>
    </source>
</evidence>
<dbReference type="GO" id="GO:0004519">
    <property type="term" value="F:endonuclease activity"/>
    <property type="evidence" value="ECO:0007669"/>
    <property type="project" value="UniProtKB-KW"/>
</dbReference>
<dbReference type="OrthoDB" id="6776856at2759"/>
<evidence type="ECO:0000256" key="9">
    <source>
        <dbReference type="ARBA" id="ARBA00022840"/>
    </source>
</evidence>
<organism evidence="19 20">
    <name type="scientific">Actinidia rufa</name>
    <dbReference type="NCBI Taxonomy" id="165716"/>
    <lineage>
        <taxon>Eukaryota</taxon>
        <taxon>Viridiplantae</taxon>
        <taxon>Streptophyta</taxon>
        <taxon>Embryophyta</taxon>
        <taxon>Tracheophyta</taxon>
        <taxon>Spermatophyta</taxon>
        <taxon>Magnoliopsida</taxon>
        <taxon>eudicotyledons</taxon>
        <taxon>Gunneridae</taxon>
        <taxon>Pentapetalae</taxon>
        <taxon>asterids</taxon>
        <taxon>Ericales</taxon>
        <taxon>Actinidiaceae</taxon>
        <taxon>Actinidia</taxon>
    </lineage>
</organism>
<dbReference type="PANTHER" id="PTHR42648:SF11">
    <property type="entry name" value="TRANSPOSON TY4-P GAG-POL POLYPROTEIN"/>
    <property type="match status" value="1"/>
</dbReference>
<dbReference type="PROSITE" id="PS50994">
    <property type="entry name" value="INTEGRASE"/>
    <property type="match status" value="1"/>
</dbReference>
<dbReference type="Proteomes" id="UP000585474">
    <property type="component" value="Unassembled WGS sequence"/>
</dbReference>
<dbReference type="SUPFAM" id="SSF53098">
    <property type="entry name" value="Ribonuclease H-like"/>
    <property type="match status" value="1"/>
</dbReference>
<dbReference type="InterPro" id="IPR012337">
    <property type="entry name" value="RNaseH-like_sf"/>
</dbReference>